<keyword evidence="7" id="KW-0813">Transport</keyword>
<reference evidence="7 8" key="1">
    <citation type="submission" date="2016-10" db="EMBL/GenBank/DDBJ databases">
        <authorList>
            <person name="de Groot N.N."/>
        </authorList>
    </citation>
    <scope>NUCLEOTIDE SEQUENCE [LARGE SCALE GENOMIC DNA]</scope>
    <source>
        <strain evidence="7 8">DSM 18979</strain>
    </source>
</reference>
<evidence type="ECO:0000313" key="8">
    <source>
        <dbReference type="Proteomes" id="UP000199568"/>
    </source>
</evidence>
<dbReference type="GO" id="GO:0022857">
    <property type="term" value="F:transmembrane transporter activity"/>
    <property type="evidence" value="ECO:0007669"/>
    <property type="project" value="InterPro"/>
</dbReference>
<keyword evidence="4 6" id="KW-1133">Transmembrane helix</keyword>
<feature type="transmembrane region" description="Helical" evidence="6">
    <location>
        <begin position="21"/>
        <end position="40"/>
    </location>
</feature>
<keyword evidence="8" id="KW-1185">Reference proteome</keyword>
<accession>A0A1I0BP48</accession>
<feature type="transmembrane region" description="Helical" evidence="6">
    <location>
        <begin position="308"/>
        <end position="326"/>
    </location>
</feature>
<dbReference type="OrthoDB" id="5503441at2"/>
<dbReference type="Pfam" id="PF02653">
    <property type="entry name" value="BPD_transp_2"/>
    <property type="match status" value="1"/>
</dbReference>
<gene>
    <name evidence="7" type="ORF">SAMN05660297_01361</name>
</gene>
<evidence type="ECO:0000256" key="1">
    <source>
        <dbReference type="ARBA" id="ARBA00004651"/>
    </source>
</evidence>
<organism evidence="7 8">
    <name type="scientific">Natronincola peptidivorans</name>
    <dbReference type="NCBI Taxonomy" id="426128"/>
    <lineage>
        <taxon>Bacteria</taxon>
        <taxon>Bacillati</taxon>
        <taxon>Bacillota</taxon>
        <taxon>Clostridia</taxon>
        <taxon>Peptostreptococcales</taxon>
        <taxon>Natronincolaceae</taxon>
        <taxon>Natronincola</taxon>
    </lineage>
</organism>
<feature type="transmembrane region" description="Helical" evidence="6">
    <location>
        <begin position="105"/>
        <end position="124"/>
    </location>
</feature>
<evidence type="ECO:0000256" key="2">
    <source>
        <dbReference type="ARBA" id="ARBA00022475"/>
    </source>
</evidence>
<evidence type="ECO:0000256" key="6">
    <source>
        <dbReference type="SAM" id="Phobius"/>
    </source>
</evidence>
<feature type="transmembrane region" description="Helical" evidence="6">
    <location>
        <begin position="201"/>
        <end position="222"/>
    </location>
</feature>
<feature type="transmembrane region" description="Helical" evidence="6">
    <location>
        <begin position="136"/>
        <end position="161"/>
    </location>
</feature>
<dbReference type="GO" id="GO:0005886">
    <property type="term" value="C:plasma membrane"/>
    <property type="evidence" value="ECO:0007669"/>
    <property type="project" value="UniProtKB-SubCell"/>
</dbReference>
<keyword evidence="7" id="KW-0762">Sugar transport</keyword>
<feature type="transmembrane region" description="Helical" evidence="6">
    <location>
        <begin position="338"/>
        <end position="357"/>
    </location>
</feature>
<dbReference type="PANTHER" id="PTHR32196">
    <property type="entry name" value="ABC TRANSPORTER PERMEASE PROTEIN YPHD-RELATED-RELATED"/>
    <property type="match status" value="1"/>
</dbReference>
<evidence type="ECO:0000256" key="3">
    <source>
        <dbReference type="ARBA" id="ARBA00022692"/>
    </source>
</evidence>
<dbReference type="AlphaFoldDB" id="A0A1I0BP48"/>
<protein>
    <submittedName>
        <fullName evidence="7">Simple sugar transport system permease protein</fullName>
    </submittedName>
</protein>
<dbReference type="PANTHER" id="PTHR32196:SF15">
    <property type="entry name" value="SUGAR ABC TRANSPORTER PERMEASE PROTEIN"/>
    <property type="match status" value="1"/>
</dbReference>
<evidence type="ECO:0000313" key="7">
    <source>
        <dbReference type="EMBL" id="SET08802.1"/>
    </source>
</evidence>
<keyword evidence="5 6" id="KW-0472">Membrane</keyword>
<feature type="transmembrane region" description="Helical" evidence="6">
    <location>
        <begin position="285"/>
        <end position="301"/>
    </location>
</feature>
<dbReference type="STRING" id="426128.SAMN05660297_01361"/>
<evidence type="ECO:0000256" key="4">
    <source>
        <dbReference type="ARBA" id="ARBA00022989"/>
    </source>
</evidence>
<keyword evidence="2" id="KW-1003">Cell membrane</keyword>
<proteinExistence type="predicted"/>
<sequence>MDNHLQIEEIKVKKQTNVERIMGFIVPIVFIVLCAVGYYLSELPFIFVLNEVIIRLGRNSFLVISLIIPVIAGMGLNFGIVLGAMAGQMALIFITNYSLEGAGGLLIAILVSTPVAIVFGYLVGRVLNKAKGKEMITSMILGFFSNGLYQLIFLLFAGTIIPFKKEGLLLSTGMGLRNSVDLAGVRYAMDDIIKIRPYPGLTVPVFTLVVIVLLCLTLTFFLKTKLGQEMRTVGQNMHIAQVAGINVDRTRIIAIIISTVLAAWGQIIFLQNIGTLNTYGSHEQVGLFAVASLLIGGASVTKATYRQALMGTFMFHMLFIISPMAGQNLMNDSQIGEFFRVFVAYGVIGLALLLHAWQRRGKK</sequence>
<dbReference type="Proteomes" id="UP000199568">
    <property type="component" value="Unassembled WGS sequence"/>
</dbReference>
<comment type="subcellular location">
    <subcellularLocation>
        <location evidence="1">Cell membrane</location>
        <topology evidence="1">Multi-pass membrane protein</topology>
    </subcellularLocation>
</comment>
<keyword evidence="3 6" id="KW-0812">Transmembrane</keyword>
<evidence type="ECO:0000256" key="5">
    <source>
        <dbReference type="ARBA" id="ARBA00023136"/>
    </source>
</evidence>
<dbReference type="EMBL" id="FOHU01000004">
    <property type="protein sequence ID" value="SET08802.1"/>
    <property type="molecule type" value="Genomic_DNA"/>
</dbReference>
<name>A0A1I0BP48_9FIRM</name>
<dbReference type="RefSeq" id="WP_090441241.1">
    <property type="nucleotide sequence ID" value="NZ_FOHU01000004.1"/>
</dbReference>
<dbReference type="InterPro" id="IPR001851">
    <property type="entry name" value="ABC_transp_permease"/>
</dbReference>
<feature type="transmembrane region" description="Helical" evidence="6">
    <location>
        <begin position="252"/>
        <end position="273"/>
    </location>
</feature>